<keyword evidence="2" id="KW-0812">Transmembrane</keyword>
<evidence type="ECO:0000256" key="2">
    <source>
        <dbReference type="SAM" id="Phobius"/>
    </source>
</evidence>
<proteinExistence type="predicted"/>
<name>A0A1X7LK88_9BACL</name>
<keyword evidence="2" id="KW-0472">Membrane</keyword>
<feature type="compositionally biased region" description="Basic residues" evidence="1">
    <location>
        <begin position="21"/>
        <end position="32"/>
    </location>
</feature>
<keyword evidence="2" id="KW-1133">Transmembrane helix</keyword>
<accession>A0A1X7LK88</accession>
<feature type="transmembrane region" description="Helical" evidence="2">
    <location>
        <begin position="71"/>
        <end position="92"/>
    </location>
</feature>
<organism evidence="3 4">
    <name type="scientific">Paenibacillus aquistagni</name>
    <dbReference type="NCBI Taxonomy" id="1852522"/>
    <lineage>
        <taxon>Bacteria</taxon>
        <taxon>Bacillati</taxon>
        <taxon>Bacillota</taxon>
        <taxon>Bacilli</taxon>
        <taxon>Bacillales</taxon>
        <taxon>Paenibacillaceae</taxon>
        <taxon>Paenibacillus</taxon>
    </lineage>
</organism>
<keyword evidence="4" id="KW-1185">Reference proteome</keyword>
<dbReference type="EMBL" id="FXAZ01000005">
    <property type="protein sequence ID" value="SMG53763.1"/>
    <property type="molecule type" value="Genomic_DNA"/>
</dbReference>
<evidence type="ECO:0000256" key="1">
    <source>
        <dbReference type="SAM" id="MobiDB-lite"/>
    </source>
</evidence>
<dbReference type="Proteomes" id="UP000193834">
    <property type="component" value="Unassembled WGS sequence"/>
</dbReference>
<sequence length="142" mass="16433">MQKRSTKHSDYKPSTLYPPRRFAHQKKKRHKQERAEVVQHDIQAQKSKSFSHAEEQEQPAVRKQRSAWHSFLQLASALMLLGITIGIGWLLFTPAGEAYRSRTADQLIGTPNQQWAKFLIGATETERRIKLFNSRMDSSLTE</sequence>
<dbReference type="AlphaFoldDB" id="A0A1X7LK88"/>
<feature type="region of interest" description="Disordered" evidence="1">
    <location>
        <begin position="1"/>
        <end position="62"/>
    </location>
</feature>
<gene>
    <name evidence="3" type="ORF">SAMN06295960_3564</name>
</gene>
<evidence type="ECO:0000313" key="4">
    <source>
        <dbReference type="Proteomes" id="UP000193834"/>
    </source>
</evidence>
<evidence type="ECO:0000313" key="3">
    <source>
        <dbReference type="EMBL" id="SMG53763.1"/>
    </source>
</evidence>
<reference evidence="3 4" key="1">
    <citation type="submission" date="2017-04" db="EMBL/GenBank/DDBJ databases">
        <authorList>
            <person name="Afonso C.L."/>
            <person name="Miller P.J."/>
            <person name="Scott M.A."/>
            <person name="Spackman E."/>
            <person name="Goraichik I."/>
            <person name="Dimitrov K.M."/>
            <person name="Suarez D.L."/>
            <person name="Swayne D.E."/>
        </authorList>
    </citation>
    <scope>NUCLEOTIDE SEQUENCE [LARGE SCALE GENOMIC DNA]</scope>
    <source>
        <strain evidence="3 4">11</strain>
    </source>
</reference>
<protein>
    <submittedName>
        <fullName evidence="3">Uncharacterized protein</fullName>
    </submittedName>
</protein>